<feature type="transmembrane region" description="Helical" evidence="2">
    <location>
        <begin position="51"/>
        <end position="70"/>
    </location>
</feature>
<keyword evidence="2" id="KW-0472">Membrane</keyword>
<feature type="domain" description="Rhodopsin" evidence="3">
    <location>
        <begin position="38"/>
        <end position="270"/>
    </location>
</feature>
<dbReference type="Pfam" id="PF20684">
    <property type="entry name" value="Fung_rhodopsin"/>
    <property type="match status" value="1"/>
</dbReference>
<protein>
    <recommendedName>
        <fullName evidence="3">Rhodopsin domain-containing protein</fullName>
    </recommendedName>
</protein>
<organism evidence="4 5">
    <name type="scientific">Podospora didyma</name>
    <dbReference type="NCBI Taxonomy" id="330526"/>
    <lineage>
        <taxon>Eukaryota</taxon>
        <taxon>Fungi</taxon>
        <taxon>Dikarya</taxon>
        <taxon>Ascomycota</taxon>
        <taxon>Pezizomycotina</taxon>
        <taxon>Sordariomycetes</taxon>
        <taxon>Sordariomycetidae</taxon>
        <taxon>Sordariales</taxon>
        <taxon>Podosporaceae</taxon>
        <taxon>Podospora</taxon>
    </lineage>
</organism>
<keyword evidence="2" id="KW-0812">Transmembrane</keyword>
<keyword evidence="5" id="KW-1185">Reference proteome</keyword>
<name>A0AAE0K264_9PEZI</name>
<feature type="transmembrane region" description="Helical" evidence="2">
    <location>
        <begin position="101"/>
        <end position="122"/>
    </location>
</feature>
<reference evidence="4" key="2">
    <citation type="submission" date="2023-06" db="EMBL/GenBank/DDBJ databases">
        <authorList>
            <consortium name="Lawrence Berkeley National Laboratory"/>
            <person name="Haridas S."/>
            <person name="Hensen N."/>
            <person name="Bonometti L."/>
            <person name="Westerberg I."/>
            <person name="Brannstrom I.O."/>
            <person name="Guillou S."/>
            <person name="Cros-Aarteil S."/>
            <person name="Calhoun S."/>
            <person name="Kuo A."/>
            <person name="Mondo S."/>
            <person name="Pangilinan J."/>
            <person name="Riley R."/>
            <person name="LaButti K."/>
            <person name="Andreopoulos B."/>
            <person name="Lipzen A."/>
            <person name="Chen C."/>
            <person name="Yanf M."/>
            <person name="Daum C."/>
            <person name="Ng V."/>
            <person name="Clum A."/>
            <person name="Steindorff A."/>
            <person name="Ohm R."/>
            <person name="Martin F."/>
            <person name="Silar P."/>
            <person name="Natvig D."/>
            <person name="Lalanne C."/>
            <person name="Gautier V."/>
            <person name="Ament-velasquez S.L."/>
            <person name="Kruys A."/>
            <person name="Hutchinson M.I."/>
            <person name="Powell A.J."/>
            <person name="Barry K."/>
            <person name="Miller A.N."/>
            <person name="Grigoriev I.V."/>
            <person name="Debuchy R."/>
            <person name="Gladieux P."/>
            <person name="Thoren M.H."/>
            <person name="Johannesson H."/>
        </authorList>
    </citation>
    <scope>NUCLEOTIDE SEQUENCE</scope>
    <source>
        <strain evidence="4">CBS 232.78</strain>
    </source>
</reference>
<evidence type="ECO:0000313" key="5">
    <source>
        <dbReference type="Proteomes" id="UP001285441"/>
    </source>
</evidence>
<feature type="compositionally biased region" description="Basic residues" evidence="1">
    <location>
        <begin position="364"/>
        <end position="374"/>
    </location>
</feature>
<comment type="caution">
    <text evidence="4">The sequence shown here is derived from an EMBL/GenBank/DDBJ whole genome shotgun (WGS) entry which is preliminary data.</text>
</comment>
<evidence type="ECO:0000259" key="3">
    <source>
        <dbReference type="Pfam" id="PF20684"/>
    </source>
</evidence>
<evidence type="ECO:0000256" key="2">
    <source>
        <dbReference type="SAM" id="Phobius"/>
    </source>
</evidence>
<evidence type="ECO:0000313" key="4">
    <source>
        <dbReference type="EMBL" id="KAK3368267.1"/>
    </source>
</evidence>
<dbReference type="EMBL" id="JAULSW010000010">
    <property type="protein sequence ID" value="KAK3368267.1"/>
    <property type="molecule type" value="Genomic_DNA"/>
</dbReference>
<keyword evidence="2" id="KW-1133">Transmembrane helix</keyword>
<feature type="transmembrane region" description="Helical" evidence="2">
    <location>
        <begin position="21"/>
        <end position="39"/>
    </location>
</feature>
<evidence type="ECO:0000256" key="1">
    <source>
        <dbReference type="SAM" id="MobiDB-lite"/>
    </source>
</evidence>
<feature type="region of interest" description="Disordered" evidence="1">
    <location>
        <begin position="344"/>
        <end position="374"/>
    </location>
</feature>
<feature type="transmembrane region" description="Helical" evidence="2">
    <location>
        <begin position="243"/>
        <end position="266"/>
    </location>
</feature>
<feature type="transmembrane region" description="Helical" evidence="2">
    <location>
        <begin position="210"/>
        <end position="231"/>
    </location>
</feature>
<dbReference type="AlphaFoldDB" id="A0AAE0K264"/>
<dbReference type="Proteomes" id="UP001285441">
    <property type="component" value="Unassembled WGS sequence"/>
</dbReference>
<gene>
    <name evidence="4" type="ORF">B0H63DRAFT_514927</name>
</gene>
<dbReference type="InterPro" id="IPR049326">
    <property type="entry name" value="Rhodopsin_dom_fungi"/>
</dbReference>
<feature type="transmembrane region" description="Helical" evidence="2">
    <location>
        <begin position="129"/>
        <end position="151"/>
    </location>
</feature>
<reference evidence="4" key="1">
    <citation type="journal article" date="2023" name="Mol. Phylogenet. Evol.">
        <title>Genome-scale phylogeny and comparative genomics of the fungal order Sordariales.</title>
        <authorList>
            <person name="Hensen N."/>
            <person name="Bonometti L."/>
            <person name="Westerberg I."/>
            <person name="Brannstrom I.O."/>
            <person name="Guillou S."/>
            <person name="Cros-Aarteil S."/>
            <person name="Calhoun S."/>
            <person name="Haridas S."/>
            <person name="Kuo A."/>
            <person name="Mondo S."/>
            <person name="Pangilinan J."/>
            <person name="Riley R."/>
            <person name="LaButti K."/>
            <person name="Andreopoulos B."/>
            <person name="Lipzen A."/>
            <person name="Chen C."/>
            <person name="Yan M."/>
            <person name="Daum C."/>
            <person name="Ng V."/>
            <person name="Clum A."/>
            <person name="Steindorff A."/>
            <person name="Ohm R.A."/>
            <person name="Martin F."/>
            <person name="Silar P."/>
            <person name="Natvig D.O."/>
            <person name="Lalanne C."/>
            <person name="Gautier V."/>
            <person name="Ament-Velasquez S.L."/>
            <person name="Kruys A."/>
            <person name="Hutchinson M.I."/>
            <person name="Powell A.J."/>
            <person name="Barry K."/>
            <person name="Miller A.N."/>
            <person name="Grigoriev I.V."/>
            <person name="Debuchy R."/>
            <person name="Gladieux P."/>
            <person name="Hiltunen Thoren M."/>
            <person name="Johannesson H."/>
        </authorList>
    </citation>
    <scope>NUCLEOTIDE SEQUENCE</scope>
    <source>
        <strain evidence="4">CBS 232.78</strain>
    </source>
</reference>
<sequence>MADHERPTVVDGINASPVVQIITWLCLVFSVLSVSAQFATKRALARKLGAADWILLGALVLSVGQIATVLSPSGQGIGVSSEHQTKDKADQALQALYAAELLNIFTLVATKVALLFALVAITPSSGHRIIIGATGFVTVGWGISTVFAIAFQCPAPTRWNLLTPSPACIDMKAVRTYSAAMNLATDVALIIIPSIIVIPVQMTWEKRLTILGGFWSRIVTVCACIAQLVLIRRETSEDFLYTVFLDVITMELVQSVGLMATTIPFLKPFLMSLESGFLRVDDTRRQLSTNNTSKGSSGGKKWASKYIEIRKQRGWAVSHELRESAAKSRERNLNLAPQTEWAVEHELDETKNGYAGSEDVERGGRHHGLQPHAL</sequence>
<accession>A0AAE0K264</accession>
<dbReference type="PANTHER" id="PTHR38794">
    <property type="entry name" value="INTEGRAL MEMBRANE PROTEIN"/>
    <property type="match status" value="1"/>
</dbReference>
<proteinExistence type="predicted"/>
<feature type="transmembrane region" description="Helical" evidence="2">
    <location>
        <begin position="179"/>
        <end position="198"/>
    </location>
</feature>
<dbReference type="PANTHER" id="PTHR38794:SF1">
    <property type="entry name" value="INTEGRAL MEMBRANE PROTEIN"/>
    <property type="match status" value="1"/>
</dbReference>